<evidence type="ECO:0000256" key="4">
    <source>
        <dbReference type="ARBA" id="ARBA00022475"/>
    </source>
</evidence>
<comment type="caution">
    <text evidence="10">The sequence shown here is derived from an EMBL/GenBank/DDBJ whole genome shotgun (WGS) entry which is preliminary data.</text>
</comment>
<dbReference type="InterPro" id="IPR037185">
    <property type="entry name" value="EmrE-like"/>
</dbReference>
<evidence type="ECO:0000256" key="3">
    <source>
        <dbReference type="ARBA" id="ARBA00022448"/>
    </source>
</evidence>
<feature type="transmembrane region" description="Helical" evidence="8">
    <location>
        <begin position="270"/>
        <end position="291"/>
    </location>
</feature>
<proteinExistence type="inferred from homology"/>
<evidence type="ECO:0000256" key="1">
    <source>
        <dbReference type="ARBA" id="ARBA00004651"/>
    </source>
</evidence>
<evidence type="ECO:0000313" key="11">
    <source>
        <dbReference type="Proteomes" id="UP000886042"/>
    </source>
</evidence>
<keyword evidence="5 8" id="KW-0812">Transmembrane</keyword>
<evidence type="ECO:0000256" key="2">
    <source>
        <dbReference type="ARBA" id="ARBA00007362"/>
    </source>
</evidence>
<dbReference type="PANTHER" id="PTHR32322:SF2">
    <property type="entry name" value="EAMA DOMAIN-CONTAINING PROTEIN"/>
    <property type="match status" value="1"/>
</dbReference>
<feature type="transmembrane region" description="Helical" evidence="8">
    <location>
        <begin position="245"/>
        <end position="264"/>
    </location>
</feature>
<evidence type="ECO:0000256" key="6">
    <source>
        <dbReference type="ARBA" id="ARBA00022989"/>
    </source>
</evidence>
<comment type="similarity">
    <text evidence="2">Belongs to the EamA transporter family.</text>
</comment>
<keyword evidence="7 8" id="KW-0472">Membrane</keyword>
<evidence type="ECO:0000313" key="10">
    <source>
        <dbReference type="EMBL" id="HFB55057.1"/>
    </source>
</evidence>
<dbReference type="GO" id="GO:0005886">
    <property type="term" value="C:plasma membrane"/>
    <property type="evidence" value="ECO:0007669"/>
    <property type="project" value="UniProtKB-SubCell"/>
</dbReference>
<feature type="transmembrane region" description="Helical" evidence="8">
    <location>
        <begin position="76"/>
        <end position="97"/>
    </location>
</feature>
<feature type="transmembrane region" description="Helical" evidence="8">
    <location>
        <begin position="156"/>
        <end position="171"/>
    </location>
</feature>
<feature type="transmembrane region" description="Helical" evidence="8">
    <location>
        <begin position="12"/>
        <end position="31"/>
    </location>
</feature>
<dbReference type="Pfam" id="PF00892">
    <property type="entry name" value="EamA"/>
    <property type="match status" value="1"/>
</dbReference>
<dbReference type="InterPro" id="IPR050638">
    <property type="entry name" value="AA-Vitamin_Transporters"/>
</dbReference>
<dbReference type="InterPro" id="IPR000620">
    <property type="entry name" value="EamA_dom"/>
</dbReference>
<dbReference type="SUPFAM" id="SSF103481">
    <property type="entry name" value="Multidrug resistance efflux transporter EmrE"/>
    <property type="match status" value="2"/>
</dbReference>
<gene>
    <name evidence="10" type="primary">rarD</name>
    <name evidence="10" type="ORF">ENJ46_03955</name>
</gene>
<feature type="domain" description="EamA" evidence="9">
    <location>
        <begin position="12"/>
        <end position="148"/>
    </location>
</feature>
<evidence type="ECO:0000259" key="9">
    <source>
        <dbReference type="Pfam" id="PF00892"/>
    </source>
</evidence>
<accession>A0A7C3GLH7</accession>
<evidence type="ECO:0000256" key="7">
    <source>
        <dbReference type="ARBA" id="ARBA00023136"/>
    </source>
</evidence>
<name>A0A7C3GLH7_9PROT</name>
<sequence>MNAHDHHNSATTGLAAGIFAYIMWGLFPIYFKLTEQVPPVEILAHRIAWSVPFGALIIHFRHQWSDIRAIFTNMRTLGVLALAALFIALNWGLYIWAIQDGQIFQASLGYYINPLIFVLIGVVFLNEHLSRLKLVAVIFAAIGVGVLTFYGGKFPWISLSLAISFTAYGVIRKKIAVGAMPGLFVETLILFLPAIAVLFWIQSHNQLVFLHTSNKLSTLLILAGPITVLPLVAFAFAARRLKLSTIGFLQFIGPSLQFLMGVLYGEKLTLAYLLCFGFIWLAVILFSWDALRSRKTA</sequence>
<feature type="transmembrane region" description="Helical" evidence="8">
    <location>
        <begin position="132"/>
        <end position="150"/>
    </location>
</feature>
<dbReference type="InterPro" id="IPR004626">
    <property type="entry name" value="RarD"/>
</dbReference>
<dbReference type="PANTHER" id="PTHR32322">
    <property type="entry name" value="INNER MEMBRANE TRANSPORTER"/>
    <property type="match status" value="1"/>
</dbReference>
<dbReference type="Proteomes" id="UP000886042">
    <property type="component" value="Unassembled WGS sequence"/>
</dbReference>
<comment type="subcellular location">
    <subcellularLocation>
        <location evidence="1">Cell membrane</location>
        <topology evidence="1">Multi-pass membrane protein</topology>
    </subcellularLocation>
</comment>
<feature type="transmembrane region" description="Helical" evidence="8">
    <location>
        <begin position="183"/>
        <end position="201"/>
    </location>
</feature>
<organism evidence="10 11">
    <name type="scientific">Hellea balneolensis</name>
    <dbReference type="NCBI Taxonomy" id="287478"/>
    <lineage>
        <taxon>Bacteria</taxon>
        <taxon>Pseudomonadati</taxon>
        <taxon>Pseudomonadota</taxon>
        <taxon>Alphaproteobacteria</taxon>
        <taxon>Maricaulales</taxon>
        <taxon>Robiginitomaculaceae</taxon>
        <taxon>Hellea</taxon>
    </lineage>
</organism>
<feature type="transmembrane region" description="Helical" evidence="8">
    <location>
        <begin position="43"/>
        <end position="64"/>
    </location>
</feature>
<protein>
    <submittedName>
        <fullName evidence="10">EamA family transporter RarD</fullName>
    </submittedName>
</protein>
<keyword evidence="4" id="KW-1003">Cell membrane</keyword>
<keyword evidence="3" id="KW-0813">Transport</keyword>
<dbReference type="EMBL" id="DRMN01000260">
    <property type="protein sequence ID" value="HFB55057.1"/>
    <property type="molecule type" value="Genomic_DNA"/>
</dbReference>
<keyword evidence="6 8" id="KW-1133">Transmembrane helix</keyword>
<feature type="transmembrane region" description="Helical" evidence="8">
    <location>
        <begin position="216"/>
        <end position="238"/>
    </location>
</feature>
<evidence type="ECO:0000256" key="5">
    <source>
        <dbReference type="ARBA" id="ARBA00022692"/>
    </source>
</evidence>
<dbReference type="NCBIfam" id="TIGR00688">
    <property type="entry name" value="rarD"/>
    <property type="match status" value="1"/>
</dbReference>
<evidence type="ECO:0000256" key="8">
    <source>
        <dbReference type="SAM" id="Phobius"/>
    </source>
</evidence>
<feature type="transmembrane region" description="Helical" evidence="8">
    <location>
        <begin position="103"/>
        <end position="125"/>
    </location>
</feature>
<dbReference type="AlphaFoldDB" id="A0A7C3GLH7"/>
<reference evidence="10" key="1">
    <citation type="journal article" date="2020" name="mSystems">
        <title>Genome- and Community-Level Interaction Insights into Carbon Utilization and Element Cycling Functions of Hydrothermarchaeota in Hydrothermal Sediment.</title>
        <authorList>
            <person name="Zhou Z."/>
            <person name="Liu Y."/>
            <person name="Xu W."/>
            <person name="Pan J."/>
            <person name="Luo Z.H."/>
            <person name="Li M."/>
        </authorList>
    </citation>
    <scope>NUCLEOTIDE SEQUENCE [LARGE SCALE GENOMIC DNA]</scope>
    <source>
        <strain evidence="10">HyVt-489</strain>
    </source>
</reference>